<dbReference type="InterPro" id="IPR027024">
    <property type="entry name" value="UCP027386_ABC_sbc_TM0202"/>
</dbReference>
<keyword evidence="3" id="KW-1185">Reference proteome</keyword>
<dbReference type="eggNOG" id="COG0715">
    <property type="taxonomic scope" value="Bacteria"/>
</dbReference>
<dbReference type="PANTHER" id="PTHR30024:SF46">
    <property type="entry name" value="ABC TRANSPORTER, SUBSTRATE-BINDING LIPOPROTEIN"/>
    <property type="match status" value="1"/>
</dbReference>
<sequence length="319" mass="34416">MKMKKIISSLIVGVMTLALGVGCNQSAEQTKVLKVAALNGPTGMGMVQLLEDKEQYEVTLYQSPDEIVGKVVSGEVDLACVPSNMGAVLYNKTQKTVSLVGINTQGVLYIVENGNSINNLEDLKGKTIIASGKGGTPEYVLTQLLKSAGLDPDQDVTIDYLTNHTDVVTKLVAEEGTIAILPEPHVTIATTKQASLQVAVDLNEAWQEKEGSTLPMGVILAQNTLVKEDEEALSSFLKDYEASVNFVNEKSEEAAALMEKYGIIAKKEIAIKAIPNCHIVLEQGETAKIHLETFYKVLEALNPKAIGGTLPDEAFYYNK</sequence>
<dbReference type="EMBL" id="CP002582">
    <property type="protein sequence ID" value="ADZ83123.1"/>
    <property type="molecule type" value="Genomic_DNA"/>
</dbReference>
<feature type="signal peptide" evidence="1">
    <location>
        <begin position="1"/>
        <end position="20"/>
    </location>
</feature>
<dbReference type="Pfam" id="PF12974">
    <property type="entry name" value="Phosphonate-bd"/>
    <property type="match status" value="1"/>
</dbReference>
<dbReference type="KEGG" id="cle:Clole_1397"/>
<proteinExistence type="predicted"/>
<reference evidence="2 3" key="1">
    <citation type="journal article" date="2011" name="J. Bacteriol.">
        <title>Complete genome sequence of the cellulose-degrading bacterium Cellulosilyticum lentocellum.</title>
        <authorList>
            <consortium name="US DOE Joint Genome Institute"/>
            <person name="Miller D.A."/>
            <person name="Suen G."/>
            <person name="Bruce D."/>
            <person name="Copeland A."/>
            <person name="Cheng J.F."/>
            <person name="Detter C."/>
            <person name="Goodwin L.A."/>
            <person name="Han C.S."/>
            <person name="Hauser L.J."/>
            <person name="Land M.L."/>
            <person name="Lapidus A."/>
            <person name="Lucas S."/>
            <person name="Meincke L."/>
            <person name="Pitluck S."/>
            <person name="Tapia R."/>
            <person name="Teshima H."/>
            <person name="Woyke T."/>
            <person name="Fox B.G."/>
            <person name="Angert E.R."/>
            <person name="Currie C.R."/>
        </authorList>
    </citation>
    <scope>NUCLEOTIDE SEQUENCE [LARGE SCALE GENOMIC DNA]</scope>
    <source>
        <strain evidence="3">ATCC 49066 / DSM 5427 / NCIMB 11756 / RHM5</strain>
    </source>
</reference>
<feature type="chain" id="PRO_5039089871" evidence="1">
    <location>
        <begin position="21"/>
        <end position="319"/>
    </location>
</feature>
<dbReference type="HOGENOM" id="CLU_062584_0_0_9"/>
<dbReference type="STRING" id="642492.Clole_1397"/>
<protein>
    <submittedName>
        <fullName evidence="2">Putative lipoprotein</fullName>
    </submittedName>
</protein>
<organism evidence="2 3">
    <name type="scientific">Cellulosilyticum lentocellum (strain ATCC 49066 / DSM 5427 / NCIMB 11756 / RHM5)</name>
    <name type="common">Clostridium lentocellum</name>
    <dbReference type="NCBI Taxonomy" id="642492"/>
    <lineage>
        <taxon>Bacteria</taxon>
        <taxon>Bacillati</taxon>
        <taxon>Bacillota</taxon>
        <taxon>Clostridia</taxon>
        <taxon>Lachnospirales</taxon>
        <taxon>Cellulosilyticaceae</taxon>
        <taxon>Cellulosilyticum</taxon>
    </lineage>
</organism>
<keyword evidence="1" id="KW-0732">Signal</keyword>
<dbReference type="SUPFAM" id="SSF53850">
    <property type="entry name" value="Periplasmic binding protein-like II"/>
    <property type="match status" value="1"/>
</dbReference>
<dbReference type="PANTHER" id="PTHR30024">
    <property type="entry name" value="ALIPHATIC SULFONATES-BINDING PROTEIN-RELATED"/>
    <property type="match status" value="1"/>
</dbReference>
<gene>
    <name evidence="2" type="ordered locus">Clole_1397</name>
</gene>
<dbReference type="Proteomes" id="UP000008467">
    <property type="component" value="Chromosome"/>
</dbReference>
<dbReference type="Gene3D" id="3.40.190.10">
    <property type="entry name" value="Periplasmic binding protein-like II"/>
    <property type="match status" value="2"/>
</dbReference>
<name>F2JI95_CELLD</name>
<evidence type="ECO:0000313" key="3">
    <source>
        <dbReference type="Proteomes" id="UP000008467"/>
    </source>
</evidence>
<accession>F2JI95</accession>
<evidence type="ECO:0000313" key="2">
    <source>
        <dbReference type="EMBL" id="ADZ83123.1"/>
    </source>
</evidence>
<keyword evidence="2" id="KW-0449">Lipoprotein</keyword>
<dbReference type="PIRSF" id="PIRSF027386">
    <property type="entry name" value="UCP027386_ABC_sbc_TM0202"/>
    <property type="match status" value="1"/>
</dbReference>
<dbReference type="PROSITE" id="PS51257">
    <property type="entry name" value="PROKAR_LIPOPROTEIN"/>
    <property type="match status" value="1"/>
</dbReference>
<evidence type="ECO:0000256" key="1">
    <source>
        <dbReference type="SAM" id="SignalP"/>
    </source>
</evidence>
<dbReference type="AlphaFoldDB" id="F2JI95"/>